<dbReference type="GeneID" id="63962868"/>
<accession>A0A3B6VJY3</accession>
<dbReference type="Pfam" id="PF00359">
    <property type="entry name" value="PTS_EIIA_2"/>
    <property type="match status" value="1"/>
</dbReference>
<protein>
    <submittedName>
        <fullName evidence="2">Phosphotransferase system enzyme IIA</fullName>
    </submittedName>
</protein>
<dbReference type="Gene3D" id="3.40.930.10">
    <property type="entry name" value="Mannitol-specific EII, Chain A"/>
    <property type="match status" value="1"/>
</dbReference>
<evidence type="ECO:0000259" key="1">
    <source>
        <dbReference type="PROSITE" id="PS51094"/>
    </source>
</evidence>
<dbReference type="EMBL" id="CP001357">
    <property type="protein sequence ID" value="ACN84236.1"/>
    <property type="molecule type" value="Genomic_DNA"/>
</dbReference>
<dbReference type="STRING" id="565034.BHWA1_01771"/>
<sequence>MDFISESTIFLSKSCSNKDELFDFLSCISKDLGISNNAEDVKKGLFDREKDGNTIIGDMIAMPHARSEAINKLKVILVQLEKPIEYNKGENIDLAYSILAPLKANNEFIDILSSVASIVQDDDLQTFIRNSKSGDESKIILKMEEVLKNNA</sequence>
<dbReference type="Proteomes" id="UP000001803">
    <property type="component" value="Chromosome"/>
</dbReference>
<evidence type="ECO:0000313" key="3">
    <source>
        <dbReference type="Proteomes" id="UP000001803"/>
    </source>
</evidence>
<proteinExistence type="predicted"/>
<name>A0A3B6VJY3_BRAHW</name>
<dbReference type="PANTHER" id="PTHR47738">
    <property type="entry name" value="PTS SYSTEM FRUCTOSE-LIKE EIIA COMPONENT-RELATED"/>
    <property type="match status" value="1"/>
</dbReference>
<organism evidence="2 3">
    <name type="scientific">Brachyspira hyodysenteriae (strain ATCC 49526 / WA1)</name>
    <dbReference type="NCBI Taxonomy" id="565034"/>
    <lineage>
        <taxon>Bacteria</taxon>
        <taxon>Pseudomonadati</taxon>
        <taxon>Spirochaetota</taxon>
        <taxon>Spirochaetia</taxon>
        <taxon>Brachyspirales</taxon>
        <taxon>Brachyspiraceae</taxon>
        <taxon>Brachyspira</taxon>
    </lineage>
</organism>
<dbReference type="RefSeq" id="WP_012671276.1">
    <property type="nucleotide sequence ID" value="NC_012225.1"/>
</dbReference>
<dbReference type="KEGG" id="bhy:BHWA1_01771"/>
<reference evidence="2 3" key="1">
    <citation type="journal article" date="2009" name="PLoS ONE">
        <title>Genome sequence of the pathogenic intestinal spirochete Brachyspira hyodysenteriae reveals adaptations to its lifestyle in the porcine large intestine.</title>
        <authorList>
            <person name="Bellgard M.I."/>
            <person name="Wanchanthuek P."/>
            <person name="La T."/>
            <person name="Ryan K."/>
            <person name="Moolhuijzen P."/>
            <person name="Albertyn Z."/>
            <person name="Shaban B."/>
            <person name="Motro Y."/>
            <person name="Dunn D.S."/>
            <person name="Schibeci D."/>
            <person name="Hunter A."/>
            <person name="Barrero R."/>
            <person name="Phillips N.D."/>
            <person name="Hampson D.J."/>
        </authorList>
    </citation>
    <scope>NUCLEOTIDE SEQUENCE [LARGE SCALE GENOMIC DNA]</scope>
    <source>
        <strain evidence="3">ATCC 49526 / WA1</strain>
    </source>
</reference>
<dbReference type="GO" id="GO:0016740">
    <property type="term" value="F:transferase activity"/>
    <property type="evidence" value="ECO:0007669"/>
    <property type="project" value="UniProtKB-KW"/>
</dbReference>
<dbReference type="PROSITE" id="PS51094">
    <property type="entry name" value="PTS_EIIA_TYPE_2"/>
    <property type="match status" value="1"/>
</dbReference>
<dbReference type="PROSITE" id="PS00372">
    <property type="entry name" value="PTS_EIIA_TYPE_2_HIS"/>
    <property type="match status" value="1"/>
</dbReference>
<dbReference type="GO" id="GO:0030295">
    <property type="term" value="F:protein kinase activator activity"/>
    <property type="evidence" value="ECO:0007669"/>
    <property type="project" value="TreeGrafter"/>
</dbReference>
<dbReference type="CDD" id="cd00211">
    <property type="entry name" value="PTS_IIA_fru"/>
    <property type="match status" value="1"/>
</dbReference>
<dbReference type="AlphaFoldDB" id="A0A3B6VJY3"/>
<keyword evidence="3" id="KW-1185">Reference proteome</keyword>
<evidence type="ECO:0000313" key="2">
    <source>
        <dbReference type="EMBL" id="ACN84236.1"/>
    </source>
</evidence>
<dbReference type="InterPro" id="IPR051541">
    <property type="entry name" value="PTS_SugarTrans_NitroReg"/>
</dbReference>
<gene>
    <name evidence="2" type="ordered locus">BHWA1_01771</name>
</gene>
<dbReference type="InterPro" id="IPR002178">
    <property type="entry name" value="PTS_EIIA_type-2_dom"/>
</dbReference>
<feature type="domain" description="PTS EIIA type-2" evidence="1">
    <location>
        <begin position="2"/>
        <end position="146"/>
    </location>
</feature>
<dbReference type="PANTHER" id="PTHR47738:SF1">
    <property type="entry name" value="NITROGEN REGULATORY PROTEIN"/>
    <property type="match status" value="1"/>
</dbReference>
<dbReference type="InterPro" id="IPR016152">
    <property type="entry name" value="PTrfase/Anion_transptr"/>
</dbReference>
<dbReference type="SUPFAM" id="SSF55804">
    <property type="entry name" value="Phoshotransferase/anion transport protein"/>
    <property type="match status" value="1"/>
</dbReference>